<evidence type="ECO:0000313" key="3">
    <source>
        <dbReference type="EMBL" id="KAK8859861.1"/>
    </source>
</evidence>
<comment type="caution">
    <text evidence="3">The sequence shown here is derived from an EMBL/GenBank/DDBJ whole genome shotgun (WGS) entry which is preliminary data.</text>
</comment>
<evidence type="ECO:0000259" key="2">
    <source>
        <dbReference type="Pfam" id="PF20150"/>
    </source>
</evidence>
<dbReference type="Proteomes" id="UP001390339">
    <property type="component" value="Unassembled WGS sequence"/>
</dbReference>
<feature type="compositionally biased region" description="Polar residues" evidence="1">
    <location>
        <begin position="146"/>
        <end position="164"/>
    </location>
</feature>
<evidence type="ECO:0000313" key="4">
    <source>
        <dbReference type="Proteomes" id="UP001390339"/>
    </source>
</evidence>
<feature type="region of interest" description="Disordered" evidence="1">
    <location>
        <begin position="1"/>
        <end position="26"/>
    </location>
</feature>
<protein>
    <recommendedName>
        <fullName evidence="2">2EXR domain-containing protein</fullName>
    </recommendedName>
</protein>
<feature type="region of interest" description="Disordered" evidence="1">
    <location>
        <begin position="76"/>
        <end position="189"/>
    </location>
</feature>
<accession>A0ABR2IA86</accession>
<dbReference type="EMBL" id="JAPCWZ010000006">
    <property type="protein sequence ID" value="KAK8859861.1"/>
    <property type="molecule type" value="Genomic_DNA"/>
</dbReference>
<reference evidence="3 4" key="1">
    <citation type="journal article" date="2024" name="IMA Fungus">
        <title>Apiospora arundinis, a panoply of carbohydrate-active enzymes and secondary metabolites.</title>
        <authorList>
            <person name="Sorensen T."/>
            <person name="Petersen C."/>
            <person name="Muurmann A.T."/>
            <person name="Christiansen J.V."/>
            <person name="Brundto M.L."/>
            <person name="Overgaard C.K."/>
            <person name="Boysen A.T."/>
            <person name="Wollenberg R.D."/>
            <person name="Larsen T.O."/>
            <person name="Sorensen J.L."/>
            <person name="Nielsen K.L."/>
            <person name="Sondergaard T.E."/>
        </authorList>
    </citation>
    <scope>NUCLEOTIDE SEQUENCE [LARGE SCALE GENOMIC DNA]</scope>
    <source>
        <strain evidence="3 4">AAU 773</strain>
    </source>
</reference>
<proteinExistence type="predicted"/>
<dbReference type="Pfam" id="PF20150">
    <property type="entry name" value="2EXR"/>
    <property type="match status" value="1"/>
</dbReference>
<dbReference type="PANTHER" id="PTHR35910:SF6">
    <property type="entry name" value="2EXR DOMAIN-CONTAINING PROTEIN"/>
    <property type="match status" value="1"/>
</dbReference>
<feature type="compositionally biased region" description="Basic and acidic residues" evidence="1">
    <location>
        <begin position="88"/>
        <end position="97"/>
    </location>
</feature>
<dbReference type="PANTHER" id="PTHR35910">
    <property type="entry name" value="2EXR DOMAIN-CONTAINING PROTEIN"/>
    <property type="match status" value="1"/>
</dbReference>
<feature type="compositionally biased region" description="Polar residues" evidence="1">
    <location>
        <begin position="1"/>
        <end position="23"/>
    </location>
</feature>
<dbReference type="InterPro" id="IPR045518">
    <property type="entry name" value="2EXR"/>
</dbReference>
<keyword evidence="4" id="KW-1185">Reference proteome</keyword>
<evidence type="ECO:0000256" key="1">
    <source>
        <dbReference type="SAM" id="MobiDB-lite"/>
    </source>
</evidence>
<sequence length="424" mass="47447">MMTPGNASSAFGDSNNPAKLSQDVSEDAFMDNKADDVFATPQHSGVFMAPGSVSVGRRPQTRSMTKGSKATTIFAQLETGSSRPKRTLKLEDSRDIDYSTGQSTGNFTGDSTVFVNSDHQARMKKTRVGPLRKSPSSRRKIDLNRDSTPAENNKINSSSGASSETPRKRRRTMADTHPQSLPLRRSKRLSKPLTEFQKYAELPNELKLAIWEAASAPRLVYIRNRTAPNFGFDVQNAAPTWFETDVSSAEVSSKRYRKMFGHRNPVDNRTEQYVNPNADIVLLEPCCSGCRGYHCVRNQFTETDREAIRHLAVQTESIWLTPATMACWETISLAWPYVETLYLVQMATTVITGDNKVEKALVRVKEEAREQDLRKRFDAWKKTEIGKGRVLSNLEFVAVVPKSNNGYKDVARRRTGGPDDIIIG</sequence>
<feature type="domain" description="2EXR" evidence="2">
    <location>
        <begin position="196"/>
        <end position="281"/>
    </location>
</feature>
<gene>
    <name evidence="3" type="ORF">PGQ11_010595</name>
</gene>
<feature type="compositionally biased region" description="Polar residues" evidence="1">
    <location>
        <begin position="99"/>
        <end position="118"/>
    </location>
</feature>
<organism evidence="3 4">
    <name type="scientific">Apiospora arundinis</name>
    <dbReference type="NCBI Taxonomy" id="335852"/>
    <lineage>
        <taxon>Eukaryota</taxon>
        <taxon>Fungi</taxon>
        <taxon>Dikarya</taxon>
        <taxon>Ascomycota</taxon>
        <taxon>Pezizomycotina</taxon>
        <taxon>Sordariomycetes</taxon>
        <taxon>Xylariomycetidae</taxon>
        <taxon>Amphisphaeriales</taxon>
        <taxon>Apiosporaceae</taxon>
        <taxon>Apiospora</taxon>
    </lineage>
</organism>
<name>A0ABR2IA86_9PEZI</name>